<dbReference type="OrthoDB" id="843225at2759"/>
<dbReference type="PANTHER" id="PTHR43010:SF1">
    <property type="entry name" value="USPA DOMAIN-CONTAINING PROTEIN"/>
    <property type="match status" value="1"/>
</dbReference>
<dbReference type="CDD" id="cd23659">
    <property type="entry name" value="USP_At3g01520-like"/>
    <property type="match status" value="1"/>
</dbReference>
<dbReference type="STRING" id="6573.A0A210QAT9"/>
<dbReference type="InterPro" id="IPR014729">
    <property type="entry name" value="Rossmann-like_a/b/a_fold"/>
</dbReference>
<dbReference type="EMBL" id="NEDP02004389">
    <property type="protein sequence ID" value="OWF45815.1"/>
    <property type="molecule type" value="Genomic_DNA"/>
</dbReference>
<dbReference type="Proteomes" id="UP000242188">
    <property type="component" value="Unassembled WGS sequence"/>
</dbReference>
<reference evidence="2 3" key="1">
    <citation type="journal article" date="2017" name="Nat. Ecol. Evol.">
        <title>Scallop genome provides insights into evolution of bilaterian karyotype and development.</title>
        <authorList>
            <person name="Wang S."/>
            <person name="Zhang J."/>
            <person name="Jiao W."/>
            <person name="Li J."/>
            <person name="Xun X."/>
            <person name="Sun Y."/>
            <person name="Guo X."/>
            <person name="Huan P."/>
            <person name="Dong B."/>
            <person name="Zhang L."/>
            <person name="Hu X."/>
            <person name="Sun X."/>
            <person name="Wang J."/>
            <person name="Zhao C."/>
            <person name="Wang Y."/>
            <person name="Wang D."/>
            <person name="Huang X."/>
            <person name="Wang R."/>
            <person name="Lv J."/>
            <person name="Li Y."/>
            <person name="Zhang Z."/>
            <person name="Liu B."/>
            <person name="Lu W."/>
            <person name="Hui Y."/>
            <person name="Liang J."/>
            <person name="Zhou Z."/>
            <person name="Hou R."/>
            <person name="Li X."/>
            <person name="Liu Y."/>
            <person name="Li H."/>
            <person name="Ning X."/>
            <person name="Lin Y."/>
            <person name="Zhao L."/>
            <person name="Xing Q."/>
            <person name="Dou J."/>
            <person name="Li Y."/>
            <person name="Mao J."/>
            <person name="Guo H."/>
            <person name="Dou H."/>
            <person name="Li T."/>
            <person name="Mu C."/>
            <person name="Jiang W."/>
            <person name="Fu Q."/>
            <person name="Fu X."/>
            <person name="Miao Y."/>
            <person name="Liu J."/>
            <person name="Yu Q."/>
            <person name="Li R."/>
            <person name="Liao H."/>
            <person name="Li X."/>
            <person name="Kong Y."/>
            <person name="Jiang Z."/>
            <person name="Chourrout D."/>
            <person name="Li R."/>
            <person name="Bao Z."/>
        </authorList>
    </citation>
    <scope>NUCLEOTIDE SEQUENCE [LARGE SCALE GENOMIC DNA]</scope>
    <source>
        <strain evidence="2 3">PY_sf001</strain>
    </source>
</reference>
<dbReference type="Pfam" id="PF00582">
    <property type="entry name" value="Usp"/>
    <property type="match status" value="1"/>
</dbReference>
<proteinExistence type="predicted"/>
<feature type="domain" description="UspA" evidence="1">
    <location>
        <begin position="22"/>
        <end position="100"/>
    </location>
</feature>
<dbReference type="InterPro" id="IPR006015">
    <property type="entry name" value="Universal_stress_UspA"/>
</dbReference>
<dbReference type="PRINTS" id="PR01438">
    <property type="entry name" value="UNVRSLSTRESS"/>
</dbReference>
<accession>A0A210QAT9</accession>
<evidence type="ECO:0000259" key="1">
    <source>
        <dbReference type="Pfam" id="PF00582"/>
    </source>
</evidence>
<dbReference type="InterPro" id="IPR051688">
    <property type="entry name" value="USP_A"/>
</dbReference>
<dbReference type="AlphaFoldDB" id="A0A210QAT9"/>
<gene>
    <name evidence="2" type="ORF">KP79_PYT11249</name>
</gene>
<dbReference type="SUPFAM" id="SSF52402">
    <property type="entry name" value="Adenine nucleotide alpha hydrolases-like"/>
    <property type="match status" value="1"/>
</dbReference>
<name>A0A210QAT9_MIZYE</name>
<evidence type="ECO:0000313" key="3">
    <source>
        <dbReference type="Proteomes" id="UP000242188"/>
    </source>
</evidence>
<protein>
    <submittedName>
        <fullName evidence="2">Stress response protein NhaX</fullName>
    </submittedName>
</protein>
<sequence length="106" mass="11658">MIFEDSDKEGGLKTDEEEGTRLKAKLDSYQQLLTEFKLMGEVKPVSDKTPGKAIISAIEELNADVLVTGSRGHGRIRRAVLGSVSEYLLHRARIPVVICKESSSDV</sequence>
<evidence type="ECO:0000313" key="2">
    <source>
        <dbReference type="EMBL" id="OWF45815.1"/>
    </source>
</evidence>
<organism evidence="2 3">
    <name type="scientific">Mizuhopecten yessoensis</name>
    <name type="common">Japanese scallop</name>
    <name type="synonym">Patinopecten yessoensis</name>
    <dbReference type="NCBI Taxonomy" id="6573"/>
    <lineage>
        <taxon>Eukaryota</taxon>
        <taxon>Metazoa</taxon>
        <taxon>Spiralia</taxon>
        <taxon>Lophotrochozoa</taxon>
        <taxon>Mollusca</taxon>
        <taxon>Bivalvia</taxon>
        <taxon>Autobranchia</taxon>
        <taxon>Pteriomorphia</taxon>
        <taxon>Pectinida</taxon>
        <taxon>Pectinoidea</taxon>
        <taxon>Pectinidae</taxon>
        <taxon>Mizuhopecten</taxon>
    </lineage>
</organism>
<dbReference type="Gene3D" id="3.40.50.620">
    <property type="entry name" value="HUPs"/>
    <property type="match status" value="1"/>
</dbReference>
<keyword evidence="3" id="KW-1185">Reference proteome</keyword>
<dbReference type="PANTHER" id="PTHR43010">
    <property type="entry name" value="UNIVERSAL STRESS PROTEIN SLR1230"/>
    <property type="match status" value="1"/>
</dbReference>
<comment type="caution">
    <text evidence="2">The sequence shown here is derived from an EMBL/GenBank/DDBJ whole genome shotgun (WGS) entry which is preliminary data.</text>
</comment>
<dbReference type="InterPro" id="IPR006016">
    <property type="entry name" value="UspA"/>
</dbReference>